<dbReference type="InterPro" id="IPR002641">
    <property type="entry name" value="PNPLA_dom"/>
</dbReference>
<keyword evidence="1 2" id="KW-0443">Lipid metabolism</keyword>
<comment type="caution">
    <text evidence="2">Lacks conserved residue(s) required for the propagation of feature annotation.</text>
</comment>
<gene>
    <name evidence="4" type="ORF">BO223_09975</name>
</gene>
<dbReference type="PROSITE" id="PS51257">
    <property type="entry name" value="PROKAR_LIPOPROTEIN"/>
    <property type="match status" value="1"/>
</dbReference>
<dbReference type="AlphaFoldDB" id="A0A1Q9YI74"/>
<feature type="active site" description="Nucleophile" evidence="2">
    <location>
        <position position="38"/>
    </location>
</feature>
<feature type="short sequence motif" description="GXSXG" evidence="2">
    <location>
        <begin position="36"/>
        <end position="40"/>
    </location>
</feature>
<evidence type="ECO:0000256" key="1">
    <source>
        <dbReference type="ARBA" id="ARBA00023098"/>
    </source>
</evidence>
<dbReference type="EMBL" id="MPJZ01000089">
    <property type="protein sequence ID" value="OLU43953.1"/>
    <property type="molecule type" value="Genomic_DNA"/>
</dbReference>
<dbReference type="InterPro" id="IPR045943">
    <property type="entry name" value="DUF6363"/>
</dbReference>
<comment type="caution">
    <text evidence="4">The sequence shown here is derived from an EMBL/GenBank/DDBJ whole genome shotgun (WGS) entry which is preliminary data.</text>
</comment>
<dbReference type="GO" id="GO:0016042">
    <property type="term" value="P:lipid catabolic process"/>
    <property type="evidence" value="ECO:0007669"/>
    <property type="project" value="UniProtKB-UniRule"/>
</dbReference>
<evidence type="ECO:0000256" key="2">
    <source>
        <dbReference type="PROSITE-ProRule" id="PRU01161"/>
    </source>
</evidence>
<dbReference type="SUPFAM" id="SSF52151">
    <property type="entry name" value="FabD/lysophospholipase-like"/>
    <property type="match status" value="1"/>
</dbReference>
<reference evidence="4 5" key="1">
    <citation type="submission" date="2016-11" db="EMBL/GenBank/DDBJ databases">
        <title>Description of two novel members of the family Erysipelotrichaceae: Ileibacterium lipovorans gen. nov., sp. nov. and Dubosiella newyorkensis, gen. nov., sp. nov.</title>
        <authorList>
            <person name="Cox L.M."/>
            <person name="Sohn J."/>
            <person name="Tyrrell K.L."/>
            <person name="Citron D.M."/>
            <person name="Lawson P.A."/>
            <person name="Patel N.B."/>
            <person name="Iizumi T."/>
            <person name="Perez-Perez G.I."/>
            <person name="Goldstein E.J."/>
            <person name="Blaser M.J."/>
        </authorList>
    </citation>
    <scope>NUCLEOTIDE SEQUENCE [LARGE SCALE GENOMIC DNA]</scope>
    <source>
        <strain evidence="4 5">NYU-BL-K8</strain>
    </source>
</reference>
<accession>A0A1Q9YI74</accession>
<feature type="domain" description="PNPLA" evidence="3">
    <location>
        <begin position="5"/>
        <end position="166"/>
    </location>
</feature>
<evidence type="ECO:0000259" key="3">
    <source>
        <dbReference type="PROSITE" id="PS51635"/>
    </source>
</evidence>
<dbReference type="Proteomes" id="UP000186758">
    <property type="component" value="Unassembled WGS sequence"/>
</dbReference>
<dbReference type="InterPro" id="IPR016035">
    <property type="entry name" value="Acyl_Trfase/lysoPLipase"/>
</dbReference>
<evidence type="ECO:0000313" key="4">
    <source>
        <dbReference type="EMBL" id="OLU43953.1"/>
    </source>
</evidence>
<evidence type="ECO:0000313" key="5">
    <source>
        <dbReference type="Proteomes" id="UP000186758"/>
    </source>
</evidence>
<dbReference type="RefSeq" id="WP_075885905.1">
    <property type="nucleotide sequence ID" value="NZ_CAOOBB010000006.1"/>
</dbReference>
<dbReference type="PROSITE" id="PS51635">
    <property type="entry name" value="PNPLA"/>
    <property type="match status" value="1"/>
</dbReference>
<dbReference type="Pfam" id="PF19890">
    <property type="entry name" value="DUF6363"/>
    <property type="match status" value="1"/>
</dbReference>
<feature type="short sequence motif" description="DGA/G" evidence="2">
    <location>
        <begin position="153"/>
        <end position="155"/>
    </location>
</feature>
<dbReference type="Gene3D" id="3.40.1090.10">
    <property type="entry name" value="Cytosolic phospholipase A2 catalytic domain"/>
    <property type="match status" value="2"/>
</dbReference>
<protein>
    <recommendedName>
        <fullName evidence="3">PNPLA domain-containing protein</fullName>
    </recommendedName>
</protein>
<feature type="active site" description="Proton acceptor" evidence="2">
    <location>
        <position position="153"/>
    </location>
</feature>
<keyword evidence="2" id="KW-0442">Lipid degradation</keyword>
<keyword evidence="2" id="KW-0378">Hydrolase</keyword>
<proteinExistence type="predicted"/>
<dbReference type="Pfam" id="PF01734">
    <property type="entry name" value="Patatin"/>
    <property type="match status" value="1"/>
</dbReference>
<name>A0A1Q9YI74_9FIRM</name>
<dbReference type="CDD" id="cd07208">
    <property type="entry name" value="Pat_hypo_Ecoli_yjju_like"/>
    <property type="match status" value="1"/>
</dbReference>
<organism evidence="4 5">
    <name type="scientific">Faecalibaculum rodentium</name>
    <dbReference type="NCBI Taxonomy" id="1702221"/>
    <lineage>
        <taxon>Bacteria</taxon>
        <taxon>Bacillati</taxon>
        <taxon>Bacillota</taxon>
        <taxon>Erysipelotrichia</taxon>
        <taxon>Erysipelotrichales</taxon>
        <taxon>Erysipelotrichaceae</taxon>
        <taxon>Faecalibaculum</taxon>
    </lineage>
</organism>
<dbReference type="InterPro" id="IPR037483">
    <property type="entry name" value="YjjU-like"/>
</dbReference>
<sequence>MKTAIIDVGGGMQAAFAAGVLACLQDEHISFDLCYGVSAGAANLVNFLTGDMEASRSFYLDPEVRKKVFSFSNFITKGSYVDFDRIYNDSEKLTKALDADSSLTVVATNAFTGNPAYFTKRMLEKHGLEILKASSSLPPACPPHLVGNIPYLDGGIADLIPVKKALEQGADKIVVLSTYPMQEEADLEKFYSAALLFDWKYPGAAKALRENVIRYNEAVALVRQLEAEGKLLSIYADDDHGVQALSRGTAGVQELWDQGYEKGKLVRDFLGADSRHSWWRRLLPFIPPKPPISPIQNDQQS</sequence>
<dbReference type="GO" id="GO:0016787">
    <property type="term" value="F:hydrolase activity"/>
    <property type="evidence" value="ECO:0007669"/>
    <property type="project" value="UniProtKB-UniRule"/>
</dbReference>